<dbReference type="Pfam" id="PF07690">
    <property type="entry name" value="MFS_1"/>
    <property type="match status" value="1"/>
</dbReference>
<feature type="transmembrane region" description="Helical" evidence="1">
    <location>
        <begin position="261"/>
        <end position="282"/>
    </location>
</feature>
<gene>
    <name evidence="2" type="ORF">CEY15_11115</name>
</gene>
<name>A0A2A2WNV3_9ACTN</name>
<feature type="transmembrane region" description="Helical" evidence="1">
    <location>
        <begin position="196"/>
        <end position="218"/>
    </location>
</feature>
<dbReference type="InterPro" id="IPR011701">
    <property type="entry name" value="MFS"/>
</dbReference>
<dbReference type="EMBL" id="NTGA01000019">
    <property type="protein sequence ID" value="PAY22872.1"/>
    <property type="molecule type" value="Genomic_DNA"/>
</dbReference>
<feature type="transmembrane region" description="Helical" evidence="1">
    <location>
        <begin position="167"/>
        <end position="190"/>
    </location>
</feature>
<dbReference type="Gene3D" id="1.20.1250.20">
    <property type="entry name" value="MFS general substrate transporter like domains"/>
    <property type="match status" value="1"/>
</dbReference>
<feature type="transmembrane region" description="Helical" evidence="1">
    <location>
        <begin position="390"/>
        <end position="413"/>
    </location>
</feature>
<dbReference type="AlphaFoldDB" id="A0A2A2WNV3"/>
<reference evidence="3" key="1">
    <citation type="submission" date="2017-09" db="EMBL/GenBank/DDBJ databases">
        <authorList>
            <person name="Zhang Y."/>
            <person name="Huang X."/>
            <person name="Liu J."/>
            <person name="Lu L."/>
            <person name="Peng K."/>
        </authorList>
    </citation>
    <scope>NUCLEOTIDE SEQUENCE [LARGE SCALE GENOMIC DNA]</scope>
    <source>
        <strain evidence="3">S-XJ-1</strain>
    </source>
</reference>
<feature type="transmembrane region" description="Helical" evidence="1">
    <location>
        <begin position="128"/>
        <end position="147"/>
    </location>
</feature>
<dbReference type="OrthoDB" id="1117124at2"/>
<feature type="transmembrane region" description="Helical" evidence="1">
    <location>
        <begin position="56"/>
        <end position="75"/>
    </location>
</feature>
<evidence type="ECO:0000256" key="1">
    <source>
        <dbReference type="SAM" id="Phobius"/>
    </source>
</evidence>
<evidence type="ECO:0000313" key="3">
    <source>
        <dbReference type="Proteomes" id="UP000218810"/>
    </source>
</evidence>
<sequence length="454" mass="45572">MTAAETVYSALVTREHSGGGDLPERVERDVPRNGLRLVAANTLQSSGDQAVNASTVLPWLFHVLGVPAALVGLLVPIRESGSMLPQVLLTPLVLRVTHRKWVFVTGAAVQAAAVAVMAGIAALGHGTAAGVGILAALVVFSLGRCLCSIASKDVQGRTIPSGERGQIIGLATSAAGIVAVTLGLAIRALGGDDLSAGALALLLAGGSALWVLSALVYARVTEPAGESAAGTPDDPVDEGGGSWFAEAARLFREDRTFRRFVTVRGLVLVSSLSPPFIVSMSVAAGTGALAGLGGFILASGVASLIGGRIFGRVADRSSRRLMAGAAAAASVVTLGFVAAVSLFGVDGSSGPGTAFFVGGYFLLTLLHSGVRVGRKTYVVDVAEGDLRTTYVAVSNSAMGVILLVIGAITSALALAGVEWALVFLAVLGVIGAVSGLRMPEVSGPSGASGASGAR</sequence>
<dbReference type="RefSeq" id="WP_095718506.1">
    <property type="nucleotide sequence ID" value="NZ_NTGA01000019.1"/>
</dbReference>
<keyword evidence="1" id="KW-0812">Transmembrane</keyword>
<protein>
    <submittedName>
        <fullName evidence="2">MFS transporter</fullName>
    </submittedName>
</protein>
<feature type="transmembrane region" description="Helical" evidence="1">
    <location>
        <begin position="351"/>
        <end position="370"/>
    </location>
</feature>
<dbReference type="PANTHER" id="PTHR23526:SF2">
    <property type="entry name" value="MAJOR FACILITATOR SUPERFAMILY (MFS) PROFILE DOMAIN-CONTAINING PROTEIN"/>
    <property type="match status" value="1"/>
</dbReference>
<dbReference type="GO" id="GO:0022857">
    <property type="term" value="F:transmembrane transporter activity"/>
    <property type="evidence" value="ECO:0007669"/>
    <property type="project" value="InterPro"/>
</dbReference>
<accession>A0A2A2WNV3</accession>
<dbReference type="InterPro" id="IPR036259">
    <property type="entry name" value="MFS_trans_sf"/>
</dbReference>
<feature type="transmembrane region" description="Helical" evidence="1">
    <location>
        <begin position="322"/>
        <end position="345"/>
    </location>
</feature>
<dbReference type="SUPFAM" id="SSF103473">
    <property type="entry name" value="MFS general substrate transporter"/>
    <property type="match status" value="1"/>
</dbReference>
<feature type="transmembrane region" description="Helical" evidence="1">
    <location>
        <begin position="419"/>
        <end position="436"/>
    </location>
</feature>
<evidence type="ECO:0000313" key="2">
    <source>
        <dbReference type="EMBL" id="PAY22872.1"/>
    </source>
</evidence>
<keyword evidence="1" id="KW-0472">Membrane</keyword>
<dbReference type="InterPro" id="IPR052528">
    <property type="entry name" value="Sugar_transport-like"/>
</dbReference>
<feature type="transmembrane region" description="Helical" evidence="1">
    <location>
        <begin position="288"/>
        <end position="310"/>
    </location>
</feature>
<organism evidence="2 3">
    <name type="scientific">Dietzia natronolimnaea</name>
    <dbReference type="NCBI Taxonomy" id="161920"/>
    <lineage>
        <taxon>Bacteria</taxon>
        <taxon>Bacillati</taxon>
        <taxon>Actinomycetota</taxon>
        <taxon>Actinomycetes</taxon>
        <taxon>Mycobacteriales</taxon>
        <taxon>Dietziaceae</taxon>
        <taxon>Dietzia</taxon>
    </lineage>
</organism>
<dbReference type="Proteomes" id="UP000218810">
    <property type="component" value="Unassembled WGS sequence"/>
</dbReference>
<proteinExistence type="predicted"/>
<feature type="transmembrane region" description="Helical" evidence="1">
    <location>
        <begin position="101"/>
        <end position="122"/>
    </location>
</feature>
<comment type="caution">
    <text evidence="2">The sequence shown here is derived from an EMBL/GenBank/DDBJ whole genome shotgun (WGS) entry which is preliminary data.</text>
</comment>
<keyword evidence="1" id="KW-1133">Transmembrane helix</keyword>
<dbReference type="PANTHER" id="PTHR23526">
    <property type="entry name" value="INTEGRAL MEMBRANE TRANSPORT PROTEIN-RELATED"/>
    <property type="match status" value="1"/>
</dbReference>
<keyword evidence="3" id="KW-1185">Reference proteome</keyword>